<sequence length="60" mass="6685">MPAWLAASNRLTASSPTALQRGVLLEDITRYGRAALMHWCNAEEVPMEERLKIGSGRGDW</sequence>
<proteinExistence type="predicted"/>
<dbReference type="KEGG" id="rsn:RSPO_c00810"/>
<evidence type="ECO:0000313" key="1">
    <source>
        <dbReference type="EMBL" id="AEG68112.1"/>
    </source>
</evidence>
<evidence type="ECO:0000313" key="2">
    <source>
        <dbReference type="Proteomes" id="UP000007953"/>
    </source>
</evidence>
<dbReference type="PATRIC" id="fig|1031711.3.peg.791"/>
<dbReference type="EMBL" id="CP002819">
    <property type="protein sequence ID" value="AEG68112.1"/>
    <property type="molecule type" value="Genomic_DNA"/>
</dbReference>
<dbReference type="HOGENOM" id="CLU_2938439_0_0_4"/>
<organism evidence="1 2">
    <name type="scientific">Ralstonia solanacearum (strain Po82)</name>
    <dbReference type="NCBI Taxonomy" id="1031711"/>
    <lineage>
        <taxon>Bacteria</taxon>
        <taxon>Pseudomonadati</taxon>
        <taxon>Pseudomonadota</taxon>
        <taxon>Betaproteobacteria</taxon>
        <taxon>Burkholderiales</taxon>
        <taxon>Burkholderiaceae</taxon>
        <taxon>Ralstonia</taxon>
        <taxon>Ralstonia solanacearum species complex</taxon>
    </lineage>
</organism>
<gene>
    <name evidence="1" type="ordered locus">RSPO_c00810</name>
</gene>
<name>F6FYM9_RALS8</name>
<dbReference type="AlphaFoldDB" id="F6FYM9"/>
<accession>F6FYM9</accession>
<reference evidence="1 2" key="1">
    <citation type="journal article" date="2011" name="J. Bacteriol.">
        <title>Complete genome sequence of the plant pathogen Ralstonia solanacearum strain Po82.</title>
        <authorList>
            <person name="Xu J."/>
            <person name="Zheng H.J."/>
            <person name="Liu L."/>
            <person name="Pan Z.C."/>
            <person name="Prior P."/>
            <person name="Tang B."/>
            <person name="Xu J.S."/>
            <person name="Zhang H."/>
            <person name="Tian Q."/>
            <person name="Zhang L.Q."/>
            <person name="Feng J."/>
        </authorList>
    </citation>
    <scope>NUCLEOTIDE SEQUENCE [LARGE SCALE GENOMIC DNA]</scope>
    <source>
        <strain evidence="1 2">Po82</strain>
    </source>
</reference>
<dbReference type="Proteomes" id="UP000007953">
    <property type="component" value="Chromosome"/>
</dbReference>
<protein>
    <submittedName>
        <fullName evidence="1">Uncharacterized protein</fullName>
    </submittedName>
</protein>